<evidence type="ECO:0000256" key="2">
    <source>
        <dbReference type="SAM" id="MobiDB-lite"/>
    </source>
</evidence>
<dbReference type="EMBL" id="CM018050">
    <property type="protein sequence ID" value="KAA8518265.1"/>
    <property type="molecule type" value="Genomic_DNA"/>
</dbReference>
<comment type="similarity">
    <text evidence="1">Belongs to the LEA type 1 family.</text>
</comment>
<evidence type="ECO:0000256" key="1">
    <source>
        <dbReference type="ARBA" id="ARBA00010975"/>
    </source>
</evidence>
<name>A0A5J4ZI72_9ASTE</name>
<protein>
    <recommendedName>
        <fullName evidence="5">18 kDa seed maturation protein</fullName>
    </recommendedName>
</protein>
<organism evidence="3 4">
    <name type="scientific">Nyssa sinensis</name>
    <dbReference type="NCBI Taxonomy" id="561372"/>
    <lineage>
        <taxon>Eukaryota</taxon>
        <taxon>Viridiplantae</taxon>
        <taxon>Streptophyta</taxon>
        <taxon>Embryophyta</taxon>
        <taxon>Tracheophyta</taxon>
        <taxon>Spermatophyta</taxon>
        <taxon>Magnoliopsida</taxon>
        <taxon>eudicotyledons</taxon>
        <taxon>Gunneridae</taxon>
        <taxon>Pentapetalae</taxon>
        <taxon>asterids</taxon>
        <taxon>Cornales</taxon>
        <taxon>Nyssaceae</taxon>
        <taxon>Nyssa</taxon>
    </lineage>
</organism>
<feature type="compositionally biased region" description="Gly residues" evidence="2">
    <location>
        <begin position="168"/>
        <end position="183"/>
    </location>
</feature>
<dbReference type="GO" id="GO:0009793">
    <property type="term" value="P:embryo development ending in seed dormancy"/>
    <property type="evidence" value="ECO:0007669"/>
    <property type="project" value="InterPro"/>
</dbReference>
<evidence type="ECO:0000313" key="4">
    <source>
        <dbReference type="Proteomes" id="UP000325577"/>
    </source>
</evidence>
<gene>
    <name evidence="3" type="ORF">F0562_015852</name>
</gene>
<feature type="compositionally biased region" description="Polar residues" evidence="2">
    <location>
        <begin position="87"/>
        <end position="102"/>
    </location>
</feature>
<feature type="region of interest" description="Disordered" evidence="2">
    <location>
        <begin position="1"/>
        <end position="118"/>
    </location>
</feature>
<dbReference type="OrthoDB" id="758082at2759"/>
<dbReference type="PANTHER" id="PTHR33493:SF2">
    <property type="entry name" value="LATE EMBRYOGENESIS ABUNDANT PROTEIN 46"/>
    <property type="match status" value="1"/>
</dbReference>
<feature type="compositionally biased region" description="Polar residues" evidence="2">
    <location>
        <begin position="155"/>
        <end position="165"/>
    </location>
</feature>
<proteinExistence type="inferred from homology"/>
<dbReference type="PANTHER" id="PTHR33493">
    <property type="entry name" value="LATE EMBRYOGENESIS ABUNDANT PROTEIN 6-RELATED"/>
    <property type="match status" value="1"/>
</dbReference>
<feature type="region of interest" description="Disordered" evidence="2">
    <location>
        <begin position="144"/>
        <end position="183"/>
    </location>
</feature>
<reference evidence="3 4" key="1">
    <citation type="submission" date="2019-09" db="EMBL/GenBank/DDBJ databases">
        <title>A chromosome-level genome assembly of the Chinese tupelo Nyssa sinensis.</title>
        <authorList>
            <person name="Yang X."/>
            <person name="Kang M."/>
            <person name="Yang Y."/>
            <person name="Xiong H."/>
            <person name="Wang M."/>
            <person name="Zhang Z."/>
            <person name="Wang Z."/>
            <person name="Wu H."/>
            <person name="Ma T."/>
            <person name="Liu J."/>
            <person name="Xi Z."/>
        </authorList>
    </citation>
    <scope>NUCLEOTIDE SEQUENCE [LARGE SCALE GENOMIC DNA]</scope>
    <source>
        <strain evidence="3">J267</strain>
        <tissue evidence="3">Leaf</tissue>
    </source>
</reference>
<dbReference type="Proteomes" id="UP000325577">
    <property type="component" value="Linkage Group LG7"/>
</dbReference>
<evidence type="ECO:0000313" key="3">
    <source>
        <dbReference type="EMBL" id="KAA8518265.1"/>
    </source>
</evidence>
<feature type="compositionally biased region" description="Basic and acidic residues" evidence="2">
    <location>
        <begin position="25"/>
        <end position="71"/>
    </location>
</feature>
<sequence>MQGAKNTVASGKETAANVAASAKSGMDKTKATVQEKVERLNAHDTTQKEMATEKKEEKIHQAELNKLEAREQNAAARQGEAAGGGTQSYTVTGVTGTHQASNMPGYAGTGQHAAHGYTTTGVTGTPQMSTTVPEHVTGQTPVESVMGSQYPPGANTGTGRTSVPTTHVGGGATPGYGTGGTYS</sequence>
<dbReference type="AlphaFoldDB" id="A0A5J4ZI72"/>
<accession>A0A5J4ZI72</accession>
<dbReference type="Pfam" id="PF03760">
    <property type="entry name" value="LEA_1"/>
    <property type="match status" value="1"/>
</dbReference>
<keyword evidence="4" id="KW-1185">Reference proteome</keyword>
<evidence type="ECO:0008006" key="5">
    <source>
        <dbReference type="Google" id="ProtNLM"/>
    </source>
</evidence>
<dbReference type="InterPro" id="IPR005513">
    <property type="entry name" value="LEA_1"/>
</dbReference>